<organism evidence="1 2">
    <name type="scientific">Dentiscutata erythropus</name>
    <dbReference type="NCBI Taxonomy" id="1348616"/>
    <lineage>
        <taxon>Eukaryota</taxon>
        <taxon>Fungi</taxon>
        <taxon>Fungi incertae sedis</taxon>
        <taxon>Mucoromycota</taxon>
        <taxon>Glomeromycotina</taxon>
        <taxon>Glomeromycetes</taxon>
        <taxon>Diversisporales</taxon>
        <taxon>Gigasporaceae</taxon>
        <taxon>Dentiscutata</taxon>
    </lineage>
</organism>
<reference evidence="1" key="1">
    <citation type="submission" date="2021-06" db="EMBL/GenBank/DDBJ databases">
        <authorList>
            <person name="Kallberg Y."/>
            <person name="Tangrot J."/>
            <person name="Rosling A."/>
        </authorList>
    </citation>
    <scope>NUCLEOTIDE SEQUENCE</scope>
    <source>
        <strain evidence="1">MA453B</strain>
    </source>
</reference>
<name>A0A9N9P3E0_9GLOM</name>
<protein>
    <submittedName>
        <fullName evidence="1">22231_t:CDS:1</fullName>
    </submittedName>
</protein>
<keyword evidence="2" id="KW-1185">Reference proteome</keyword>
<dbReference type="EMBL" id="CAJVPY010025224">
    <property type="protein sequence ID" value="CAG8787925.1"/>
    <property type="molecule type" value="Genomic_DNA"/>
</dbReference>
<dbReference type="InterPro" id="IPR009003">
    <property type="entry name" value="Peptidase_S1_PA"/>
</dbReference>
<dbReference type="InterPro" id="IPR043504">
    <property type="entry name" value="Peptidase_S1_PA_chymotrypsin"/>
</dbReference>
<gene>
    <name evidence="1" type="ORF">DERYTH_LOCUS20798</name>
</gene>
<evidence type="ECO:0000313" key="1">
    <source>
        <dbReference type="EMBL" id="CAG8787925.1"/>
    </source>
</evidence>
<dbReference type="AlphaFoldDB" id="A0A9N9P3E0"/>
<dbReference type="Gene3D" id="2.40.10.10">
    <property type="entry name" value="Trypsin-like serine proteases"/>
    <property type="match status" value="1"/>
</dbReference>
<proteinExistence type="predicted"/>
<dbReference type="Proteomes" id="UP000789405">
    <property type="component" value="Unassembled WGS sequence"/>
</dbReference>
<dbReference type="SUPFAM" id="SSF50494">
    <property type="entry name" value="Trypsin-like serine proteases"/>
    <property type="match status" value="1"/>
</dbReference>
<evidence type="ECO:0000313" key="2">
    <source>
        <dbReference type="Proteomes" id="UP000789405"/>
    </source>
</evidence>
<sequence>SSKNFLTGLLFFNDSDDPNDSVQSCTASIINTPNGNIGITAGHCLINSQGKAHQDLVFSPGYDHGQDSPLGHIPVAVFQVTNKFRSTCSDDSDYGIMRFAFEDPSGNNKPLQAHTGAYGWKINIGNNVQTTVVGYPYQGNIPNYGYYAITGGVNFGNGASGASWIWNYDTNTNVG</sequence>
<accession>A0A9N9P3E0</accession>
<comment type="caution">
    <text evidence="1">The sequence shown here is derived from an EMBL/GenBank/DDBJ whole genome shotgun (WGS) entry which is preliminary data.</text>
</comment>
<feature type="non-terminal residue" evidence="1">
    <location>
        <position position="175"/>
    </location>
</feature>
<dbReference type="OrthoDB" id="2308308at2759"/>